<dbReference type="Proteomes" id="UP000037136">
    <property type="component" value="Unassembled WGS sequence"/>
</dbReference>
<feature type="chain" id="PRO_5012676516" evidence="1">
    <location>
        <begin position="19"/>
        <end position="101"/>
    </location>
</feature>
<dbReference type="OrthoDB" id="4578803at2759"/>
<keyword evidence="1" id="KW-0732">Signal</keyword>
<evidence type="ECO:0000313" key="2">
    <source>
        <dbReference type="EMBL" id="PFH62467.1"/>
    </source>
</evidence>
<sequence>MRAFLAILVSFLAGSVSSLVQEAEGHRNARDCPTVTSTQSICSTCIRPLCVMQKTVTCKGGCSTPLPTVYKSYPCGSGCPGGCGTFYTYQGCGKPTPAPRL</sequence>
<protein>
    <submittedName>
        <fullName evidence="2">Uncharacterized protein</fullName>
    </submittedName>
</protein>
<dbReference type="AlphaFoldDB" id="A0A2A9PNK1"/>
<evidence type="ECO:0000256" key="1">
    <source>
        <dbReference type="SAM" id="SignalP"/>
    </source>
</evidence>
<proteinExistence type="predicted"/>
<keyword evidence="3" id="KW-1185">Reference proteome</keyword>
<reference evidence="2 3" key="1">
    <citation type="journal article" date="2015" name="BMC Genomics">
        <title>Gene expression during zombie ant biting behavior reflects the complexity underlying fungal parasitic behavioral manipulation.</title>
        <authorList>
            <person name="de Bekker C."/>
            <person name="Ohm R.A."/>
            <person name="Loreto R.G."/>
            <person name="Sebastian A."/>
            <person name="Albert I."/>
            <person name="Merrow M."/>
            <person name="Brachmann A."/>
            <person name="Hughes D.P."/>
        </authorList>
    </citation>
    <scope>NUCLEOTIDE SEQUENCE [LARGE SCALE GENOMIC DNA]</scope>
    <source>
        <strain evidence="2 3">SC16a</strain>
    </source>
</reference>
<dbReference type="EMBL" id="LAZP02000027">
    <property type="protein sequence ID" value="PFH62467.1"/>
    <property type="molecule type" value="Genomic_DNA"/>
</dbReference>
<name>A0A2A9PNK1_OPHUN</name>
<reference evidence="2 3" key="2">
    <citation type="journal article" date="2017" name="Sci. Rep.">
        <title>Ant-infecting Ophiocordyceps genomes reveal a high diversity of potential behavioral manipulation genes and a possible major role for enterotoxins.</title>
        <authorList>
            <person name="de Bekker C."/>
            <person name="Ohm R.A."/>
            <person name="Evans H.C."/>
            <person name="Brachmann A."/>
            <person name="Hughes D.P."/>
        </authorList>
    </citation>
    <scope>NUCLEOTIDE SEQUENCE [LARGE SCALE GENOMIC DNA]</scope>
    <source>
        <strain evidence="2 3">SC16a</strain>
    </source>
</reference>
<organism evidence="2 3">
    <name type="scientific">Ophiocordyceps unilateralis</name>
    <name type="common">Zombie-ant fungus</name>
    <name type="synonym">Torrubia unilateralis</name>
    <dbReference type="NCBI Taxonomy" id="268505"/>
    <lineage>
        <taxon>Eukaryota</taxon>
        <taxon>Fungi</taxon>
        <taxon>Dikarya</taxon>
        <taxon>Ascomycota</taxon>
        <taxon>Pezizomycotina</taxon>
        <taxon>Sordariomycetes</taxon>
        <taxon>Hypocreomycetidae</taxon>
        <taxon>Hypocreales</taxon>
        <taxon>Ophiocordycipitaceae</taxon>
        <taxon>Ophiocordyceps</taxon>
    </lineage>
</organism>
<comment type="caution">
    <text evidence="2">The sequence shown here is derived from an EMBL/GenBank/DDBJ whole genome shotgun (WGS) entry which is preliminary data.</text>
</comment>
<gene>
    <name evidence="2" type="ORF">XA68_13369</name>
</gene>
<evidence type="ECO:0000313" key="3">
    <source>
        <dbReference type="Proteomes" id="UP000037136"/>
    </source>
</evidence>
<feature type="signal peptide" evidence="1">
    <location>
        <begin position="1"/>
        <end position="18"/>
    </location>
</feature>
<accession>A0A2A9PNK1</accession>